<reference evidence="2" key="1">
    <citation type="submission" date="2020-08" db="EMBL/GenBank/DDBJ databases">
        <title>Genome sequencing and assembly of the red palm weevil Rhynchophorus ferrugineus.</title>
        <authorList>
            <person name="Dias G.B."/>
            <person name="Bergman C.M."/>
            <person name="Manee M."/>
        </authorList>
    </citation>
    <scope>NUCLEOTIDE SEQUENCE</scope>
    <source>
        <strain evidence="2">AA-2017</strain>
        <tissue evidence="2">Whole larva</tissue>
    </source>
</reference>
<dbReference type="Proteomes" id="UP000625711">
    <property type="component" value="Unassembled WGS sequence"/>
</dbReference>
<sequence length="78" mass="9055">MPSPCLPSKATPNWWYFGPPSPVSEPKKGDRTFSNGRRDWPRATTNRAPRYNPGYCIRHLYFLSGPETIPDCLFERRL</sequence>
<name>A0A834I2D3_RHYFE</name>
<comment type="caution">
    <text evidence="2">The sequence shown here is derived from an EMBL/GenBank/DDBJ whole genome shotgun (WGS) entry which is preliminary data.</text>
</comment>
<dbReference type="EMBL" id="JAACXV010013541">
    <property type="protein sequence ID" value="KAF7273170.1"/>
    <property type="molecule type" value="Genomic_DNA"/>
</dbReference>
<evidence type="ECO:0000313" key="2">
    <source>
        <dbReference type="EMBL" id="KAF7273170.1"/>
    </source>
</evidence>
<feature type="compositionally biased region" description="Basic and acidic residues" evidence="1">
    <location>
        <begin position="25"/>
        <end position="41"/>
    </location>
</feature>
<protein>
    <submittedName>
        <fullName evidence="2">Uncharacterized protein</fullName>
    </submittedName>
</protein>
<dbReference type="AlphaFoldDB" id="A0A834I2D3"/>
<proteinExistence type="predicted"/>
<feature type="region of interest" description="Disordered" evidence="1">
    <location>
        <begin position="24"/>
        <end position="45"/>
    </location>
</feature>
<keyword evidence="3" id="KW-1185">Reference proteome</keyword>
<evidence type="ECO:0000313" key="3">
    <source>
        <dbReference type="Proteomes" id="UP000625711"/>
    </source>
</evidence>
<accession>A0A834I2D3</accession>
<evidence type="ECO:0000256" key="1">
    <source>
        <dbReference type="SAM" id="MobiDB-lite"/>
    </source>
</evidence>
<organism evidence="2 3">
    <name type="scientific">Rhynchophorus ferrugineus</name>
    <name type="common">Red palm weevil</name>
    <name type="synonym">Curculio ferrugineus</name>
    <dbReference type="NCBI Taxonomy" id="354439"/>
    <lineage>
        <taxon>Eukaryota</taxon>
        <taxon>Metazoa</taxon>
        <taxon>Ecdysozoa</taxon>
        <taxon>Arthropoda</taxon>
        <taxon>Hexapoda</taxon>
        <taxon>Insecta</taxon>
        <taxon>Pterygota</taxon>
        <taxon>Neoptera</taxon>
        <taxon>Endopterygota</taxon>
        <taxon>Coleoptera</taxon>
        <taxon>Polyphaga</taxon>
        <taxon>Cucujiformia</taxon>
        <taxon>Curculionidae</taxon>
        <taxon>Dryophthorinae</taxon>
        <taxon>Rhynchophorus</taxon>
    </lineage>
</organism>
<gene>
    <name evidence="2" type="ORF">GWI33_014110</name>
</gene>